<dbReference type="Gene3D" id="2.60.120.620">
    <property type="entry name" value="q2cbj1_9rhob like domain"/>
    <property type="match status" value="1"/>
</dbReference>
<keyword evidence="1" id="KW-0223">Dioxygenase</keyword>
<gene>
    <name evidence="1" type="ORF">PI95_003135</name>
</gene>
<keyword evidence="1" id="KW-0560">Oxidoreductase</keyword>
<comment type="caution">
    <text evidence="1">The sequence shown here is derived from an EMBL/GenBank/DDBJ whole genome shotgun (WGS) entry which is preliminary data.</text>
</comment>
<accession>A0A846H284</accession>
<dbReference type="EMBL" id="JTCM02000004">
    <property type="protein sequence ID" value="NEU71602.1"/>
    <property type="molecule type" value="Genomic_DNA"/>
</dbReference>
<dbReference type="SUPFAM" id="SSF51197">
    <property type="entry name" value="Clavaminate synthase-like"/>
    <property type="match status" value="1"/>
</dbReference>
<proteinExistence type="predicted"/>
<protein>
    <submittedName>
        <fullName evidence="1">Phytanoyl-CoA dioxygenase family protein</fullName>
    </submittedName>
</protein>
<organism evidence="1 2">
    <name type="scientific">Hassallia byssoidea VB512170</name>
    <dbReference type="NCBI Taxonomy" id="1304833"/>
    <lineage>
        <taxon>Bacteria</taxon>
        <taxon>Bacillati</taxon>
        <taxon>Cyanobacteriota</taxon>
        <taxon>Cyanophyceae</taxon>
        <taxon>Nostocales</taxon>
        <taxon>Tolypothrichaceae</taxon>
        <taxon>Hassallia</taxon>
    </lineage>
</organism>
<dbReference type="AlphaFoldDB" id="A0A846H284"/>
<keyword evidence="2" id="KW-1185">Reference proteome</keyword>
<name>A0A846H284_9CYAN</name>
<dbReference type="Proteomes" id="UP000031549">
    <property type="component" value="Unassembled WGS sequence"/>
</dbReference>
<dbReference type="RefSeq" id="WP_039752623.1">
    <property type="nucleotide sequence ID" value="NZ_JTCM02000004.1"/>
</dbReference>
<evidence type="ECO:0000313" key="1">
    <source>
        <dbReference type="EMBL" id="NEU71602.1"/>
    </source>
</evidence>
<evidence type="ECO:0000313" key="2">
    <source>
        <dbReference type="Proteomes" id="UP000031549"/>
    </source>
</evidence>
<dbReference type="Pfam" id="PF05721">
    <property type="entry name" value="PhyH"/>
    <property type="match status" value="1"/>
</dbReference>
<reference evidence="1 2" key="1">
    <citation type="journal article" date="2015" name="Genome Announc.">
        <title>Draft Genome Sequence of Cyanobacterium Hassallia byssoidea Strain VB512170, Isolated from Monuments in India.</title>
        <authorList>
            <person name="Singh D."/>
            <person name="Chandrababunaidu M.M."/>
            <person name="Panda A."/>
            <person name="Sen D."/>
            <person name="Bhattacharyya S."/>
            <person name="Adhikary S.P."/>
            <person name="Tripathy S."/>
        </authorList>
    </citation>
    <scope>NUCLEOTIDE SEQUENCE [LARGE SCALE GENOMIC DNA]</scope>
    <source>
        <strain evidence="1 2">VB512170</strain>
    </source>
</reference>
<dbReference type="GO" id="GO:0016706">
    <property type="term" value="F:2-oxoglutarate-dependent dioxygenase activity"/>
    <property type="evidence" value="ECO:0007669"/>
    <property type="project" value="UniProtKB-ARBA"/>
</dbReference>
<dbReference type="InterPro" id="IPR008775">
    <property type="entry name" value="Phytyl_CoA_dOase-like"/>
</dbReference>
<sequence length="327" mass="38070">MFTLNFQNISTSQIVNELKSKGYFVFEQALTEQYVEELLLDIDFNHILVNNNDVGVVIAYNQKFLTHCLVSSKKAYDIITCQKVLDICNEYFSDSYKLTNHRIYQTSKISHMPWHTDNNRQAGKQLVSKHNMPGLLFLFYLSDVTKNPFQYLKDSHKWSHKYSHEIYLSDRFIDNNYKQDILTFMMKKGSLILCDIHGVHRAEPFQDNRYTRTTLLFQVDQVGNDNAGHGEKNIVNTEYIDNPTQEVMDYLGFGFKREYPAFPCTSVATMTPEDILKIQKQLLPLTLQALAKSLATFLLPGKVKINAKRLLWHLKSSRSKISKLFRK</sequence>